<dbReference type="RefSeq" id="WP_109305050.1">
    <property type="nucleotide sequence ID" value="NZ_QFVR01000003.1"/>
</dbReference>
<dbReference type="Proteomes" id="UP000245938">
    <property type="component" value="Unassembled WGS sequence"/>
</dbReference>
<reference evidence="1 2" key="1">
    <citation type="submission" date="2018-05" db="EMBL/GenBank/DDBJ databases">
        <title>Kurthia sibirica genome sequence.</title>
        <authorList>
            <person name="Maclea K.S."/>
            <person name="Goen A.E."/>
        </authorList>
    </citation>
    <scope>NUCLEOTIDE SEQUENCE [LARGE SCALE GENOMIC DNA]</scope>
    <source>
        <strain evidence="1 2">ATCC 49154</strain>
    </source>
</reference>
<evidence type="ECO:0000313" key="2">
    <source>
        <dbReference type="Proteomes" id="UP000245938"/>
    </source>
</evidence>
<keyword evidence="2" id="KW-1185">Reference proteome</keyword>
<dbReference type="EMBL" id="QFVR01000003">
    <property type="protein sequence ID" value="PWI26446.1"/>
    <property type="molecule type" value="Genomic_DNA"/>
</dbReference>
<gene>
    <name evidence="1" type="ORF">DEX24_03695</name>
</gene>
<dbReference type="OrthoDB" id="2573204at2"/>
<organism evidence="1 2">
    <name type="scientific">Kurthia sibirica</name>
    <dbReference type="NCBI Taxonomy" id="202750"/>
    <lineage>
        <taxon>Bacteria</taxon>
        <taxon>Bacillati</taxon>
        <taxon>Bacillota</taxon>
        <taxon>Bacilli</taxon>
        <taxon>Bacillales</taxon>
        <taxon>Caryophanaceae</taxon>
        <taxon>Kurthia</taxon>
    </lineage>
</organism>
<comment type="caution">
    <text evidence="1">The sequence shown here is derived from an EMBL/GenBank/DDBJ whole genome shotgun (WGS) entry which is preliminary data.</text>
</comment>
<dbReference type="AlphaFoldDB" id="A0A2U3APL0"/>
<evidence type="ECO:0000313" key="1">
    <source>
        <dbReference type="EMBL" id="PWI26446.1"/>
    </source>
</evidence>
<accession>A0A2U3APL0</accession>
<sequence length="380" mass="43814">MAVFVIWKYVNPTDHTAATAKNIYENPSFIEKQQALLYISPEAELLEKKEQQGSIVFIDHKGKAKGFPINAVEYGGTVVNGHDVFIDQSNKLSLFGKQAITKTFTEDEYRGLKTGLLPQTKQFYSIYNSGLSKKHDYKMTIRYLSQQGEFETALIPYFVSAAGEEKDHVLLLTQDLITSEFQLRSLQLKDHPTTKLITSLKLKNTGNLDAVSQVISDEEAYYFAASNYETEKYEDINLYRVDKKTFDVQTTPIAQYRSEQETESSLPLTFDNSIYRVNEAIYFMNGVGTIYRYHTKTAATETYMTIRPKPIEPANHAQMQFKNGQIYYVYETKNKEFYLDRYSLDTKKRTAHIEIENLKKYLGDQKKIGLYNLDIITSKK</sequence>
<protein>
    <submittedName>
        <fullName evidence="1">Uncharacterized protein</fullName>
    </submittedName>
</protein>
<proteinExistence type="predicted"/>
<name>A0A2U3APL0_9BACL</name>